<dbReference type="Gene3D" id="3.30.470.20">
    <property type="entry name" value="ATP-grasp fold, B domain"/>
    <property type="match status" value="1"/>
</dbReference>
<keyword evidence="4" id="KW-1185">Reference proteome</keyword>
<dbReference type="InterPro" id="IPR008279">
    <property type="entry name" value="PEP-util_enz_mobile_dom"/>
</dbReference>
<dbReference type="Pfam" id="PF00391">
    <property type="entry name" value="PEP-utilizers"/>
    <property type="match status" value="1"/>
</dbReference>
<gene>
    <name evidence="3" type="primary">ppsA</name>
    <name evidence="3" type="ORF">QTN47_25250</name>
</gene>
<dbReference type="InterPro" id="IPR002192">
    <property type="entry name" value="PPDK_AMP/ATP-bd"/>
</dbReference>
<keyword evidence="3" id="KW-0808">Transferase</keyword>
<sequence length="877" mass="97145">MSTCILGFREIDKTKLSLVGGKAANLAELTRIDGIHVPEGFCITTEVYKEIVGNSEEFNSLLDQLNNLQANDRKGIGAICEMLRATIESLSIPKNVSNGIEDYVTKLGEQTAFAVRSSATAEDLPAASFAGQQDTYLNVIGKDAILRHIGKCFASLYTDRAVIYRMQNGFDHRKVSLSVVIQKMIFADTAGIMFTADPVTSNRKILSIDASFGLGEALVSGWVNADVYKVAESNIIDKKIAAKELAVYALNGGGTQKQQINREQQNLQALTDAQILQLELVGRKIEKHFGHPQDIEWCLVGQTIYIVQSRPITTLYPIPTRKMQDGSEANDQEKHVFISVGHNQMMTDAMKPLGLSLFQQTAGPMYIAGGRLFADVAQHLASAAGRKMILNAVSKSDLLIKDALITIIERNFIQSVPDDNKVEPTGQNNESKSLPDYQTLKDYDPVIVADLINRSQASINELKRNIQGKSGTDLIDFILEDTQKLKGGLSDPQSFGVIMTAMNASLWLNEKMLDWLGEKNAAYTLSQSAPNNITAEMGLALMDVADVIRPYPEVISYLQQVKDDRFLNNLTRLKGGKESRDAISTFLEKYGMRCAGEIDITKDRWSEKPTALIPVILGNIRNFEAGASRQKFELGREQALKKEQELLDRLKQLPDGEQKATETKRMIGLVRNLIGYREYPKYSIVSRYFIYKQALLEEAEGLVEAGIILEKKDIYYLSFEELRETMLTNKLDYSVISKRKDAYDLYRKLTPPRVITSDGEIITGAHKKENIPADAMAGLPVSSGLVEGRARVILNMEDADLEEGDILVTSFTDPSWTPLFVSIKGLVTEVGGLMTHGAVIAREYGLPAVVGVENATRLIKDGQRIRVNGTDGYVEMI</sequence>
<dbReference type="Proteomes" id="UP001560573">
    <property type="component" value="Unassembled WGS sequence"/>
</dbReference>
<dbReference type="Gene3D" id="3.30.1490.20">
    <property type="entry name" value="ATP-grasp fold, A domain"/>
    <property type="match status" value="1"/>
</dbReference>
<dbReference type="PANTHER" id="PTHR43615:SF1">
    <property type="entry name" value="PPDK_N DOMAIN-CONTAINING PROTEIN"/>
    <property type="match status" value="1"/>
</dbReference>
<dbReference type="SUPFAM" id="SSF52009">
    <property type="entry name" value="Phosphohistidine domain"/>
    <property type="match status" value="1"/>
</dbReference>
<accession>A0ABV3ZMX3</accession>
<dbReference type="PANTHER" id="PTHR43615">
    <property type="entry name" value="PHOSPHOENOLPYRUVATE SYNTHASE-RELATED"/>
    <property type="match status" value="1"/>
</dbReference>
<dbReference type="InterPro" id="IPR051549">
    <property type="entry name" value="PEP_Utilizing_Enz"/>
</dbReference>
<proteinExistence type="predicted"/>
<dbReference type="GO" id="GO:0008986">
    <property type="term" value="F:pyruvate, water dikinase activity"/>
    <property type="evidence" value="ECO:0007669"/>
    <property type="project" value="UniProtKB-EC"/>
</dbReference>
<dbReference type="NCBIfam" id="NF041857">
    <property type="entry name" value="RIF_Ptrans_rph"/>
    <property type="match status" value="1"/>
</dbReference>
<evidence type="ECO:0000313" key="3">
    <source>
        <dbReference type="EMBL" id="MEX6690840.1"/>
    </source>
</evidence>
<dbReference type="NCBIfam" id="NF004877">
    <property type="entry name" value="PRK06241.1-2"/>
    <property type="match status" value="1"/>
</dbReference>
<feature type="domain" description="Pyruvate phosphate dikinase AMP/ATP-binding" evidence="2">
    <location>
        <begin position="17"/>
        <end position="317"/>
    </location>
</feature>
<evidence type="ECO:0000259" key="2">
    <source>
        <dbReference type="Pfam" id="PF01326"/>
    </source>
</evidence>
<dbReference type="Pfam" id="PF01326">
    <property type="entry name" value="PPDK_N"/>
    <property type="match status" value="1"/>
</dbReference>
<evidence type="ECO:0000313" key="4">
    <source>
        <dbReference type="Proteomes" id="UP001560573"/>
    </source>
</evidence>
<dbReference type="NCBIfam" id="NF004878">
    <property type="entry name" value="PRK06241.1-3"/>
    <property type="match status" value="1"/>
</dbReference>
<dbReference type="InterPro" id="IPR036637">
    <property type="entry name" value="Phosphohistidine_dom_sf"/>
</dbReference>
<dbReference type="NCBIfam" id="NF004879">
    <property type="entry name" value="PRK06241.1-4"/>
    <property type="match status" value="1"/>
</dbReference>
<dbReference type="Gene3D" id="3.50.30.10">
    <property type="entry name" value="Phosphohistidine domain"/>
    <property type="match status" value="1"/>
</dbReference>
<dbReference type="EC" id="2.7.9.2" evidence="3"/>
<dbReference type="SUPFAM" id="SSF56059">
    <property type="entry name" value="Glutathione synthetase ATP-binding domain-like"/>
    <property type="match status" value="1"/>
</dbReference>
<comment type="caution">
    <text evidence="3">The sequence shown here is derived from an EMBL/GenBank/DDBJ whole genome shotgun (WGS) entry which is preliminary data.</text>
</comment>
<reference evidence="3 4" key="1">
    <citation type="submission" date="2023-07" db="EMBL/GenBank/DDBJ databases">
        <authorList>
            <person name="Lian W.-H."/>
        </authorList>
    </citation>
    <scope>NUCLEOTIDE SEQUENCE [LARGE SCALE GENOMIC DNA]</scope>
    <source>
        <strain evidence="3 4">SYSU DXS3180</strain>
    </source>
</reference>
<organism evidence="3 4">
    <name type="scientific">Danxiaibacter flavus</name>
    <dbReference type="NCBI Taxonomy" id="3049108"/>
    <lineage>
        <taxon>Bacteria</taxon>
        <taxon>Pseudomonadati</taxon>
        <taxon>Bacteroidota</taxon>
        <taxon>Chitinophagia</taxon>
        <taxon>Chitinophagales</taxon>
        <taxon>Chitinophagaceae</taxon>
        <taxon>Danxiaibacter</taxon>
    </lineage>
</organism>
<name>A0ABV3ZMX3_9BACT</name>
<evidence type="ECO:0000259" key="1">
    <source>
        <dbReference type="Pfam" id="PF00391"/>
    </source>
</evidence>
<feature type="domain" description="PEP-utilising enzyme mobile" evidence="1">
    <location>
        <begin position="801"/>
        <end position="872"/>
    </location>
</feature>
<protein>
    <submittedName>
        <fullName evidence="3">Phosphoenolpyruvate synthase</fullName>
        <ecNumber evidence="3">2.7.9.2</ecNumber>
    </submittedName>
</protein>
<dbReference type="RefSeq" id="WP_369332256.1">
    <property type="nucleotide sequence ID" value="NZ_JAULBC010000011.1"/>
</dbReference>
<dbReference type="InterPro" id="IPR013815">
    <property type="entry name" value="ATP_grasp_subdomain_1"/>
</dbReference>
<dbReference type="EMBL" id="JAULBC010000011">
    <property type="protein sequence ID" value="MEX6690840.1"/>
    <property type="molecule type" value="Genomic_DNA"/>
</dbReference>